<keyword evidence="3" id="KW-0804">Transcription</keyword>
<dbReference type="PANTHER" id="PTHR43537">
    <property type="entry name" value="TRANSCRIPTIONAL REGULATOR, GNTR FAMILY"/>
    <property type="match status" value="1"/>
</dbReference>
<sequence length="357" mass="39860">MAIVTAHINRLDHGAGKIEEPPATEESMPVDAGRGPISGAAPRLYERAFKILAEEIRQKTLSPGSRLNETGIAARFGISRPPARQALTRLQEAGLVEKAAGRGFIVCGEPADKAVLSAPRELQRLVSSSSWERIYDQVEAEIISRIATGSWRIVEAELARTYHVSRTVARDVLARLQQAGLVRKDDRSRWFAPALTPRHVGELYEMRWVLEPVALKDAAPNLPPPLLARMRSNLEKALTNTANLGSADLDRFENEMHVELLSYCGNATMIQTIHTHQSLIIAHRFLYRHTNEMFPVEPFLPEHLEIVKYLQSGEAGKAADTLAEHLKISLDRSLSRIDKIATYYQPEPLAFLEKLET</sequence>
<dbReference type="SMART" id="SM00345">
    <property type="entry name" value="HTH_GNTR"/>
    <property type="match status" value="2"/>
</dbReference>
<dbReference type="Gene3D" id="1.20.120.530">
    <property type="entry name" value="GntR ligand-binding domain-like"/>
    <property type="match status" value="1"/>
</dbReference>
<dbReference type="Gene3D" id="1.10.10.10">
    <property type="entry name" value="Winged helix-like DNA-binding domain superfamily/Winged helix DNA-binding domain"/>
    <property type="match status" value="2"/>
</dbReference>
<accession>A0A2S3V0S4</accession>
<dbReference type="Pfam" id="PF00392">
    <property type="entry name" value="GntR"/>
    <property type="match status" value="2"/>
</dbReference>
<dbReference type="InterPro" id="IPR036388">
    <property type="entry name" value="WH-like_DNA-bd_sf"/>
</dbReference>
<dbReference type="CDD" id="cd07377">
    <property type="entry name" value="WHTH_GntR"/>
    <property type="match status" value="1"/>
</dbReference>
<dbReference type="AlphaFoldDB" id="A0A2S3V0S4"/>
<dbReference type="InterPro" id="IPR000524">
    <property type="entry name" value="Tscrpt_reg_HTH_GntR"/>
</dbReference>
<evidence type="ECO:0000313" key="6">
    <source>
        <dbReference type="EMBL" id="POF33564.1"/>
    </source>
</evidence>
<dbReference type="SUPFAM" id="SSF48008">
    <property type="entry name" value="GntR ligand-binding domain-like"/>
    <property type="match status" value="1"/>
</dbReference>
<evidence type="ECO:0000256" key="3">
    <source>
        <dbReference type="ARBA" id="ARBA00023163"/>
    </source>
</evidence>
<dbReference type="InterPro" id="IPR011711">
    <property type="entry name" value="GntR_C"/>
</dbReference>
<comment type="caution">
    <text evidence="6">The sequence shown here is derived from an EMBL/GenBank/DDBJ whole genome shotgun (WGS) entry which is preliminary data.</text>
</comment>
<keyword evidence="1" id="KW-0805">Transcription regulation</keyword>
<protein>
    <submittedName>
        <fullName evidence="6">DNA-binding GntR family transcriptional regulator</fullName>
    </submittedName>
</protein>
<feature type="region of interest" description="Disordered" evidence="4">
    <location>
        <begin position="13"/>
        <end position="35"/>
    </location>
</feature>
<dbReference type="Proteomes" id="UP000236959">
    <property type="component" value="Unassembled WGS sequence"/>
</dbReference>
<dbReference type="InterPro" id="IPR036390">
    <property type="entry name" value="WH_DNA-bd_sf"/>
</dbReference>
<reference evidence="6 7" key="1">
    <citation type="submission" date="2018-01" db="EMBL/GenBank/DDBJ databases">
        <title>Genomic Encyclopedia of Archaeal and Bacterial Type Strains, Phase II (KMG-II): from individual species to whole genera.</title>
        <authorList>
            <person name="Goeker M."/>
        </authorList>
    </citation>
    <scope>NUCLEOTIDE SEQUENCE [LARGE SCALE GENOMIC DNA]</scope>
    <source>
        <strain evidence="6 7">DSM 17023</strain>
    </source>
</reference>
<keyword evidence="2 6" id="KW-0238">DNA-binding</keyword>
<dbReference type="GO" id="GO:0003677">
    <property type="term" value="F:DNA binding"/>
    <property type="evidence" value="ECO:0007669"/>
    <property type="project" value="UniProtKB-KW"/>
</dbReference>
<dbReference type="EMBL" id="PPCN01000001">
    <property type="protein sequence ID" value="POF33564.1"/>
    <property type="molecule type" value="Genomic_DNA"/>
</dbReference>
<evidence type="ECO:0000256" key="2">
    <source>
        <dbReference type="ARBA" id="ARBA00023125"/>
    </source>
</evidence>
<keyword evidence="7" id="KW-1185">Reference proteome</keyword>
<evidence type="ECO:0000259" key="5">
    <source>
        <dbReference type="PROSITE" id="PS50949"/>
    </source>
</evidence>
<dbReference type="PANTHER" id="PTHR43537:SF5">
    <property type="entry name" value="UXU OPERON TRANSCRIPTIONAL REGULATOR"/>
    <property type="match status" value="1"/>
</dbReference>
<dbReference type="PROSITE" id="PS50949">
    <property type="entry name" value="HTH_GNTR"/>
    <property type="match status" value="1"/>
</dbReference>
<dbReference type="SUPFAM" id="SSF46785">
    <property type="entry name" value="Winged helix' DNA-binding domain"/>
    <property type="match status" value="2"/>
</dbReference>
<dbReference type="InterPro" id="IPR008920">
    <property type="entry name" value="TF_FadR/GntR_C"/>
</dbReference>
<evidence type="ECO:0000256" key="4">
    <source>
        <dbReference type="SAM" id="MobiDB-lite"/>
    </source>
</evidence>
<proteinExistence type="predicted"/>
<organism evidence="6 7">
    <name type="scientific">Roseibium marinum</name>
    <dbReference type="NCBI Taxonomy" id="281252"/>
    <lineage>
        <taxon>Bacteria</taxon>
        <taxon>Pseudomonadati</taxon>
        <taxon>Pseudomonadota</taxon>
        <taxon>Alphaproteobacteria</taxon>
        <taxon>Hyphomicrobiales</taxon>
        <taxon>Stappiaceae</taxon>
        <taxon>Roseibium</taxon>
    </lineage>
</organism>
<name>A0A2S3V0S4_9HYPH</name>
<dbReference type="GO" id="GO:0003700">
    <property type="term" value="F:DNA-binding transcription factor activity"/>
    <property type="evidence" value="ECO:0007669"/>
    <property type="project" value="InterPro"/>
</dbReference>
<dbReference type="SMART" id="SM00895">
    <property type="entry name" value="FCD"/>
    <property type="match status" value="1"/>
</dbReference>
<evidence type="ECO:0000313" key="7">
    <source>
        <dbReference type="Proteomes" id="UP000236959"/>
    </source>
</evidence>
<gene>
    <name evidence="6" type="ORF">CLV41_10112</name>
</gene>
<evidence type="ECO:0000256" key="1">
    <source>
        <dbReference type="ARBA" id="ARBA00023015"/>
    </source>
</evidence>
<feature type="domain" description="HTH gntR-type" evidence="5">
    <location>
        <begin position="42"/>
        <end position="109"/>
    </location>
</feature>
<dbReference type="Pfam" id="PF07729">
    <property type="entry name" value="FCD"/>
    <property type="match status" value="1"/>
</dbReference>